<evidence type="ECO:0000313" key="2">
    <source>
        <dbReference type="Proteomes" id="UP000664369"/>
    </source>
</evidence>
<keyword evidence="2" id="KW-1185">Reference proteome</keyword>
<dbReference type="RefSeq" id="WP_208174783.1">
    <property type="nucleotide sequence ID" value="NZ_JAGETZ010000003.1"/>
</dbReference>
<organism evidence="1 2">
    <name type="scientific">Hymenobacter negativus</name>
    <dbReference type="NCBI Taxonomy" id="2795026"/>
    <lineage>
        <taxon>Bacteria</taxon>
        <taxon>Pseudomonadati</taxon>
        <taxon>Bacteroidota</taxon>
        <taxon>Cytophagia</taxon>
        <taxon>Cytophagales</taxon>
        <taxon>Hymenobacteraceae</taxon>
        <taxon>Hymenobacter</taxon>
    </lineage>
</organism>
<protein>
    <submittedName>
        <fullName evidence="1">Uncharacterized protein</fullName>
    </submittedName>
</protein>
<dbReference type="Proteomes" id="UP000664369">
    <property type="component" value="Unassembled WGS sequence"/>
</dbReference>
<proteinExistence type="predicted"/>
<dbReference type="EMBL" id="JAGETZ010000003">
    <property type="protein sequence ID" value="MBO2009164.1"/>
    <property type="molecule type" value="Genomic_DNA"/>
</dbReference>
<accession>A0ABS3QD54</accession>
<evidence type="ECO:0000313" key="1">
    <source>
        <dbReference type="EMBL" id="MBO2009164.1"/>
    </source>
</evidence>
<name>A0ABS3QD54_9BACT</name>
<comment type="caution">
    <text evidence="1">The sequence shown here is derived from an EMBL/GenBank/DDBJ whole genome shotgun (WGS) entry which is preliminary data.</text>
</comment>
<sequence>MLNTQAAETAVLALLDDQAARTDSSPAARQQARADFARELVGIMATMMRSGTVTGTVTTLGSATTQTGPLTNGRIS</sequence>
<gene>
    <name evidence="1" type="ORF">J4E00_08875</name>
</gene>
<reference evidence="1 2" key="1">
    <citation type="submission" date="2021-03" db="EMBL/GenBank/DDBJ databases">
        <authorList>
            <person name="Kim M.K."/>
        </authorList>
    </citation>
    <scope>NUCLEOTIDE SEQUENCE [LARGE SCALE GENOMIC DNA]</scope>
    <source>
        <strain evidence="1 2">BT442</strain>
    </source>
</reference>